<comment type="caution">
    <text evidence="2">The sequence shown here is derived from an EMBL/GenBank/DDBJ whole genome shotgun (WGS) entry which is preliminary data.</text>
</comment>
<name>A0A7J5X8G0_DISMA</name>
<evidence type="ECO:0000256" key="1">
    <source>
        <dbReference type="SAM" id="MobiDB-lite"/>
    </source>
</evidence>
<accession>A0A7J5X8G0</accession>
<feature type="compositionally biased region" description="Low complexity" evidence="1">
    <location>
        <begin position="719"/>
        <end position="736"/>
    </location>
</feature>
<dbReference type="Proteomes" id="UP000518266">
    <property type="component" value="Unassembled WGS sequence"/>
</dbReference>
<organism evidence="2 3">
    <name type="scientific">Dissostichus mawsoni</name>
    <name type="common">Antarctic cod</name>
    <dbReference type="NCBI Taxonomy" id="36200"/>
    <lineage>
        <taxon>Eukaryota</taxon>
        <taxon>Metazoa</taxon>
        <taxon>Chordata</taxon>
        <taxon>Craniata</taxon>
        <taxon>Vertebrata</taxon>
        <taxon>Euteleostomi</taxon>
        <taxon>Actinopterygii</taxon>
        <taxon>Neopterygii</taxon>
        <taxon>Teleostei</taxon>
        <taxon>Neoteleostei</taxon>
        <taxon>Acanthomorphata</taxon>
        <taxon>Eupercaria</taxon>
        <taxon>Perciformes</taxon>
        <taxon>Notothenioidei</taxon>
        <taxon>Nototheniidae</taxon>
        <taxon>Dissostichus</taxon>
    </lineage>
</organism>
<dbReference type="PANTHER" id="PTHR33104:SF2">
    <property type="entry name" value="CXC3 LIKE CYSTEINE CLUSTER DOMAIN-CONTAINING PROTEIN"/>
    <property type="match status" value="1"/>
</dbReference>
<dbReference type="PANTHER" id="PTHR33104">
    <property type="entry name" value="SI:DKEY-29D5.2"/>
    <property type="match status" value="1"/>
</dbReference>
<protein>
    <recommendedName>
        <fullName evidence="4">CxC3 like cysteine cluster domain-containing protein</fullName>
    </recommendedName>
</protein>
<proteinExistence type="predicted"/>
<reference evidence="2 3" key="1">
    <citation type="submission" date="2020-03" db="EMBL/GenBank/DDBJ databases">
        <title>Dissostichus mawsoni Genome sequencing and assembly.</title>
        <authorList>
            <person name="Park H."/>
        </authorList>
    </citation>
    <scope>NUCLEOTIDE SEQUENCE [LARGE SCALE GENOMIC DNA]</scope>
    <source>
        <strain evidence="2">DM0001</strain>
        <tissue evidence="2">Muscle</tissue>
    </source>
</reference>
<dbReference type="AlphaFoldDB" id="A0A7J5X8G0"/>
<dbReference type="Pfam" id="PF18758">
    <property type="entry name" value="KDZ"/>
    <property type="match status" value="1"/>
</dbReference>
<feature type="region of interest" description="Disordered" evidence="1">
    <location>
        <begin position="677"/>
        <end position="760"/>
    </location>
</feature>
<keyword evidence="3" id="KW-1185">Reference proteome</keyword>
<dbReference type="EMBL" id="JAAKFY010000027">
    <property type="protein sequence ID" value="KAF3833123.1"/>
    <property type="molecule type" value="Genomic_DNA"/>
</dbReference>
<evidence type="ECO:0008006" key="4">
    <source>
        <dbReference type="Google" id="ProtNLM"/>
    </source>
</evidence>
<feature type="compositionally biased region" description="Low complexity" evidence="1">
    <location>
        <begin position="677"/>
        <end position="691"/>
    </location>
</feature>
<feature type="non-terminal residue" evidence="2">
    <location>
        <position position="760"/>
    </location>
</feature>
<sequence length="760" mass="87039">MRNLLGSLTVPASSEETPTVSTWTQRQLKREQKFRAAMPELLNLKLAAEIVTKRSCLQCKTADAVVRCLDCVPPGTPFLCPACDPIIHGKNVFHDREAMIDGFYRPIPPTSFVVVDESGQYGLCEQVCLLPIPPPSQICFCGPSQDFTIIPGKQTVLVTINGPYNVCLPSVCCPICSTKWSPSIGDSQTSSCKIIFKFDVFTSFEQMKLASPALSQQVFIKMLEHRSFSTGRTGRICSDTFHRVFREFAFCNYRQEDLCLVEPFKCPACTPDMLAIAVDGNRKHYRFKKSRGTDEPSLFDGLFIAQDSKVSAFVDKIRSQMTIHRVKCNRLCLFQKSGRDVCGPATFTACRETSHKSRAKVDEEGLQIAVCRHGILLQGLNHYRGEIYAYPMFLQKELAEVANATFFCMDVACRYWPYLEKMAAKLPELQPLTEMKPFLSVMHAKAHTGKCEVQYATRADMITVLAMQWNHRKVENLHKTLSKRFVKTTQRAQTEVDNLESLKQELNISLEDTEQWVLEVKQWAATGMLYDHCGIDLRNMEPRVARRSSREIDEIIYSLRRKKHDLYRQNVSPSDITEEGYRGLHCCLLHHQYLLEQKLSRVTSTYTCIGTDSSFLMMEEDIEDGDEDNEQDGDRMVMRTTNRTVMRTTNRTVMRTVMRTTNRTVMRTTNRTVMRTVMRTTNRTVMRTTNRTDNEQDGDEDNEQDGDEDGDEDNEQDVMRTVMRTTNRTVMRTTNRTDNEQDGDEDNEQDGDEDNKQDNE</sequence>
<gene>
    <name evidence="2" type="ORF">F7725_026788</name>
</gene>
<dbReference type="InterPro" id="IPR040521">
    <property type="entry name" value="KDZ"/>
</dbReference>
<evidence type="ECO:0000313" key="2">
    <source>
        <dbReference type="EMBL" id="KAF3833123.1"/>
    </source>
</evidence>
<feature type="compositionally biased region" description="Acidic residues" evidence="1">
    <location>
        <begin position="740"/>
        <end position="753"/>
    </location>
</feature>
<evidence type="ECO:0000313" key="3">
    <source>
        <dbReference type="Proteomes" id="UP000518266"/>
    </source>
</evidence>
<dbReference type="OrthoDB" id="8942143at2759"/>
<feature type="compositionally biased region" description="Acidic residues" evidence="1">
    <location>
        <begin position="695"/>
        <end position="716"/>
    </location>
</feature>